<dbReference type="SMART" id="SM00256">
    <property type="entry name" value="FBOX"/>
    <property type="match status" value="1"/>
</dbReference>
<dbReference type="SUPFAM" id="SSF81383">
    <property type="entry name" value="F-box domain"/>
    <property type="match status" value="1"/>
</dbReference>
<name>A0A484M014_9ASTE</name>
<dbReference type="InterPro" id="IPR032675">
    <property type="entry name" value="LRR_dom_sf"/>
</dbReference>
<dbReference type="OrthoDB" id="1891924at2759"/>
<keyword evidence="3" id="KW-1185">Reference proteome</keyword>
<dbReference type="InterPro" id="IPR036047">
    <property type="entry name" value="F-box-like_dom_sf"/>
</dbReference>
<accession>A0A484M014</accession>
<dbReference type="InterPro" id="IPR001810">
    <property type="entry name" value="F-box_dom"/>
</dbReference>
<dbReference type="Gene3D" id="3.80.10.10">
    <property type="entry name" value="Ribonuclease Inhibitor"/>
    <property type="match status" value="1"/>
</dbReference>
<dbReference type="PROSITE" id="PS50181">
    <property type="entry name" value="FBOX"/>
    <property type="match status" value="1"/>
</dbReference>
<proteinExistence type="predicted"/>
<dbReference type="Pfam" id="PF24758">
    <property type="entry name" value="LRR_At5g56370"/>
    <property type="match status" value="1"/>
</dbReference>
<gene>
    <name evidence="2" type="ORF">CCAM_LOCUS23184</name>
</gene>
<feature type="domain" description="F-box" evidence="1">
    <location>
        <begin position="1"/>
        <end position="57"/>
    </location>
</feature>
<dbReference type="InterPro" id="IPR055411">
    <property type="entry name" value="LRR_FXL15/At3g58940/PEG3-like"/>
</dbReference>
<evidence type="ECO:0000313" key="3">
    <source>
        <dbReference type="Proteomes" id="UP000595140"/>
    </source>
</evidence>
<dbReference type="AlphaFoldDB" id="A0A484M014"/>
<evidence type="ECO:0000259" key="1">
    <source>
        <dbReference type="PROSITE" id="PS50181"/>
    </source>
</evidence>
<evidence type="ECO:0000313" key="2">
    <source>
        <dbReference type="EMBL" id="VFQ81408.1"/>
    </source>
</evidence>
<dbReference type="PANTHER" id="PTHR31639">
    <property type="entry name" value="F-BOX PROTEIN-LIKE"/>
    <property type="match status" value="1"/>
</dbReference>
<dbReference type="EMBL" id="OOIL02002239">
    <property type="protein sequence ID" value="VFQ81408.1"/>
    <property type="molecule type" value="Genomic_DNA"/>
</dbReference>
<dbReference type="PANTHER" id="PTHR31639:SF256">
    <property type="entry name" value="OS07G0242900 PROTEIN"/>
    <property type="match status" value="1"/>
</dbReference>
<reference evidence="2 3" key="1">
    <citation type="submission" date="2018-04" db="EMBL/GenBank/DDBJ databases">
        <authorList>
            <person name="Vogel A."/>
        </authorList>
    </citation>
    <scope>NUCLEOTIDE SEQUENCE [LARGE SCALE GENOMIC DNA]</scope>
</reference>
<dbReference type="Pfam" id="PF12937">
    <property type="entry name" value="F-box-like"/>
    <property type="match status" value="1"/>
</dbReference>
<dbReference type="Proteomes" id="UP000595140">
    <property type="component" value="Unassembled WGS sequence"/>
</dbReference>
<dbReference type="Gene3D" id="1.20.1280.50">
    <property type="match status" value="1"/>
</dbReference>
<protein>
    <recommendedName>
        <fullName evidence="1">F-box domain-containing protein</fullName>
    </recommendedName>
</protein>
<organism evidence="2 3">
    <name type="scientific">Cuscuta campestris</name>
    <dbReference type="NCBI Taxonomy" id="132261"/>
    <lineage>
        <taxon>Eukaryota</taxon>
        <taxon>Viridiplantae</taxon>
        <taxon>Streptophyta</taxon>
        <taxon>Embryophyta</taxon>
        <taxon>Tracheophyta</taxon>
        <taxon>Spermatophyta</taxon>
        <taxon>Magnoliopsida</taxon>
        <taxon>eudicotyledons</taxon>
        <taxon>Gunneridae</taxon>
        <taxon>Pentapetalae</taxon>
        <taxon>asterids</taxon>
        <taxon>lamiids</taxon>
        <taxon>Solanales</taxon>
        <taxon>Convolvulaceae</taxon>
        <taxon>Cuscuteae</taxon>
        <taxon>Cuscuta</taxon>
        <taxon>Cuscuta subgen. Grammica</taxon>
        <taxon>Cuscuta sect. Cleistogrammica</taxon>
    </lineage>
</organism>
<sequence>MEQLPLEVIGEILSRVEVARHVVRASLTCHKWREAYCKHLHTLSFDVADDERVYSRLPTSSLEILITRTIFQTSGLRKLSIRMHDNHKFSAGAAFGWLVFTRESLSELFFTVCTSPSIDVLDVCGRKKLKTMCLGECTIRNVEPVLQRFPCLTSLSLNRVSISVEDLNRLLLALPKLECLELSEPELHAEDEVHIERFLKLQFPTLKTLLIRGLSELGLILEKCDIGHLLVKNCTFGLFKVTGSKNLTHFEIYGSEFRLLEIEEADDLESLEIIHCRVSQSNLFPMSVQAPKLKKFQIWGFMEQMECFKRENEIILHGSSLVVDLERIAVCSPQLSHLSLFFEKGVVDVEYKFSGLSSLENVVILHIGCDYYTRDYFHGFTEWAENLLKCCPNVRKLIVHGMVPEEKDDGFLEDLSEQTSMMFEMIRKYPHIEVKFKYMYRTLFRIYC</sequence>
<dbReference type="SUPFAM" id="SSF52047">
    <property type="entry name" value="RNI-like"/>
    <property type="match status" value="1"/>
</dbReference>